<reference evidence="2" key="1">
    <citation type="submission" date="2017-08" db="EMBL/GenBank/DDBJ databases">
        <title>A dynamic microbial community with high functional redundancy inhabits the cold, oxic subseafloor aquifer.</title>
        <authorList>
            <person name="Tully B.J."/>
            <person name="Wheat C.G."/>
            <person name="Glazer B.T."/>
            <person name="Huber J.A."/>
        </authorList>
    </citation>
    <scope>NUCLEOTIDE SEQUENCE [LARGE SCALE GENOMIC DNA]</scope>
</reference>
<name>A0A2A5AV44_9GAMM</name>
<dbReference type="EMBL" id="NVVJ01000052">
    <property type="protein sequence ID" value="PCJ22736.1"/>
    <property type="molecule type" value="Genomic_DNA"/>
</dbReference>
<proteinExistence type="predicted"/>
<sequence length="296" mass="32930">MKIQWLLPALTVLIVGCSPTETSETQAPQVAMAAESSGSDIPRGPNGKPDLNGIWQVLMNANDNLEAAPPKAAYQLVPGDFVPVPSPAIVAMGAVAAVPASFGVVEGGTIPYKPEALAKRDENAANWLANDPEIKCYMPGVPRATYVPHPFQIFQSESAFFIAYSFAGAVRNVFLEDPGPAPLDSWMGQSWGYWDGDTWVVEVVGLNDQTWFDRAGNYHTYKLKVTERYTLVSENVIEYEATIEDPDIYEEAWTIKMPIYRRLEEGFELPQFKCVEFVEELMYGRYRKGRESELGF</sequence>
<comment type="caution">
    <text evidence="1">The sequence shown here is derived from an EMBL/GenBank/DDBJ whole genome shotgun (WGS) entry which is preliminary data.</text>
</comment>
<organism evidence="1 2">
    <name type="scientific">SAR86 cluster bacterium</name>
    <dbReference type="NCBI Taxonomy" id="2030880"/>
    <lineage>
        <taxon>Bacteria</taxon>
        <taxon>Pseudomonadati</taxon>
        <taxon>Pseudomonadota</taxon>
        <taxon>Gammaproteobacteria</taxon>
        <taxon>SAR86 cluster</taxon>
    </lineage>
</organism>
<evidence type="ECO:0000313" key="1">
    <source>
        <dbReference type="EMBL" id="PCJ22736.1"/>
    </source>
</evidence>
<dbReference type="AlphaFoldDB" id="A0A2A5AV44"/>
<accession>A0A2A5AV44</accession>
<evidence type="ECO:0000313" key="2">
    <source>
        <dbReference type="Proteomes" id="UP000218327"/>
    </source>
</evidence>
<gene>
    <name evidence="1" type="ORF">COA96_13620</name>
</gene>
<dbReference type="PROSITE" id="PS51257">
    <property type="entry name" value="PROKAR_LIPOPROTEIN"/>
    <property type="match status" value="1"/>
</dbReference>
<dbReference type="Proteomes" id="UP000218327">
    <property type="component" value="Unassembled WGS sequence"/>
</dbReference>
<protein>
    <submittedName>
        <fullName evidence="1">Uncharacterized protein</fullName>
    </submittedName>
</protein>